<feature type="domain" description="Activator of Hsp90 ATPase homologue 1/2-like C-terminal" evidence="3">
    <location>
        <begin position="39"/>
        <end position="165"/>
    </location>
</feature>
<dbReference type="AlphaFoldDB" id="A0A7Z2GH94"/>
<accession>A0A7Z2GH94</accession>
<sequence length="166" mass="18952">MSDQTDPDSEIRREGRREHTADHVADQAPSLTIRRRLRASAAQVWAAWTQPEQLMRWMQPLGNTCVHAEADVRVGGRFRVVMHAPDGEVHDVSGRYLEVVPEQKLAFTWAWHTTPQRESRVTVRLHAEGEATLLTLTHERFFDEAARNSHHQGWTSALDLLAARFG</sequence>
<dbReference type="InterPro" id="IPR023393">
    <property type="entry name" value="START-like_dom_sf"/>
</dbReference>
<name>A0A7Z2GH94_9BURK</name>
<dbReference type="CDD" id="cd07814">
    <property type="entry name" value="SRPBCC_CalC_Aha1-like"/>
    <property type="match status" value="1"/>
</dbReference>
<dbReference type="OrthoDB" id="9805228at2"/>
<evidence type="ECO:0000313" key="4">
    <source>
        <dbReference type="EMBL" id="QGZ61786.1"/>
    </source>
</evidence>
<organism evidence="4 5">
    <name type="scientific">Paraburkholderia acidisoli</name>
    <dbReference type="NCBI Taxonomy" id="2571748"/>
    <lineage>
        <taxon>Bacteria</taxon>
        <taxon>Pseudomonadati</taxon>
        <taxon>Pseudomonadota</taxon>
        <taxon>Betaproteobacteria</taxon>
        <taxon>Burkholderiales</taxon>
        <taxon>Burkholderiaceae</taxon>
        <taxon>Paraburkholderia</taxon>
    </lineage>
</organism>
<evidence type="ECO:0000259" key="3">
    <source>
        <dbReference type="Pfam" id="PF08327"/>
    </source>
</evidence>
<evidence type="ECO:0000256" key="1">
    <source>
        <dbReference type="ARBA" id="ARBA00006817"/>
    </source>
</evidence>
<dbReference type="InterPro" id="IPR013538">
    <property type="entry name" value="ASHA1/2-like_C"/>
</dbReference>
<dbReference type="SUPFAM" id="SSF55961">
    <property type="entry name" value="Bet v1-like"/>
    <property type="match status" value="1"/>
</dbReference>
<gene>
    <name evidence="4" type="ORF">FAZ98_08605</name>
</gene>
<evidence type="ECO:0000256" key="2">
    <source>
        <dbReference type="SAM" id="MobiDB-lite"/>
    </source>
</evidence>
<dbReference type="KEGG" id="pacs:FAZ98_08605"/>
<evidence type="ECO:0000313" key="5">
    <source>
        <dbReference type="Proteomes" id="UP000433577"/>
    </source>
</evidence>
<protein>
    <submittedName>
        <fullName evidence="4">SRPBCC domain-containing protein</fullName>
    </submittedName>
</protein>
<keyword evidence="5" id="KW-1185">Reference proteome</keyword>
<proteinExistence type="inferred from homology"/>
<dbReference type="Pfam" id="PF08327">
    <property type="entry name" value="AHSA1"/>
    <property type="match status" value="1"/>
</dbReference>
<comment type="similarity">
    <text evidence="1">Belongs to the AHA1 family.</text>
</comment>
<dbReference type="Proteomes" id="UP000433577">
    <property type="component" value="Chromosome 1"/>
</dbReference>
<reference evidence="4 5" key="1">
    <citation type="submission" date="2019-12" db="EMBL/GenBank/DDBJ databases">
        <title>Paraburkholderia acidiphila 7Q-K02 sp. nov and Paraburkholderia acidisoli DHF22 sp. nov., two strains isolated from forest soil.</title>
        <authorList>
            <person name="Gao Z."/>
            <person name="Qiu L."/>
        </authorList>
    </citation>
    <scope>NUCLEOTIDE SEQUENCE [LARGE SCALE GENOMIC DNA]</scope>
    <source>
        <strain evidence="4 5">DHF22</strain>
    </source>
</reference>
<feature type="region of interest" description="Disordered" evidence="2">
    <location>
        <begin position="1"/>
        <end position="28"/>
    </location>
</feature>
<feature type="compositionally biased region" description="Basic and acidic residues" evidence="2">
    <location>
        <begin position="9"/>
        <end position="25"/>
    </location>
</feature>
<dbReference type="EMBL" id="CP046913">
    <property type="protein sequence ID" value="QGZ61786.1"/>
    <property type="molecule type" value="Genomic_DNA"/>
</dbReference>
<dbReference type="Gene3D" id="3.30.530.20">
    <property type="match status" value="1"/>
</dbReference>